<keyword evidence="3" id="KW-0813">Transport</keyword>
<comment type="caution">
    <text evidence="15">The sequence shown here is derived from an EMBL/GenBank/DDBJ whole genome shotgun (WGS) entry which is preliminary data.</text>
</comment>
<evidence type="ECO:0000256" key="11">
    <source>
        <dbReference type="ARBA" id="ARBA00023136"/>
    </source>
</evidence>
<dbReference type="GO" id="GO:0020037">
    <property type="term" value="F:heme binding"/>
    <property type="evidence" value="ECO:0007669"/>
    <property type="project" value="TreeGrafter"/>
</dbReference>
<evidence type="ECO:0000256" key="12">
    <source>
        <dbReference type="ARBA" id="ARBA00037975"/>
    </source>
</evidence>
<dbReference type="Pfam" id="PF01292">
    <property type="entry name" value="Ni_hydr_CYTB"/>
    <property type="match status" value="1"/>
</dbReference>
<evidence type="ECO:0000256" key="13">
    <source>
        <dbReference type="SAM" id="Phobius"/>
    </source>
</evidence>
<protein>
    <submittedName>
        <fullName evidence="15">Cytochrome B561</fullName>
    </submittedName>
</protein>
<evidence type="ECO:0000256" key="3">
    <source>
        <dbReference type="ARBA" id="ARBA00022448"/>
    </source>
</evidence>
<keyword evidence="5" id="KW-0349">Heme</keyword>
<keyword evidence="10" id="KW-0408">Iron</keyword>
<keyword evidence="9 13" id="KW-1133">Transmembrane helix</keyword>
<evidence type="ECO:0000256" key="9">
    <source>
        <dbReference type="ARBA" id="ARBA00022989"/>
    </source>
</evidence>
<evidence type="ECO:0000256" key="4">
    <source>
        <dbReference type="ARBA" id="ARBA00022475"/>
    </source>
</evidence>
<dbReference type="GO" id="GO:0046872">
    <property type="term" value="F:metal ion binding"/>
    <property type="evidence" value="ECO:0007669"/>
    <property type="project" value="UniProtKB-KW"/>
</dbReference>
<dbReference type="InterPro" id="IPR016174">
    <property type="entry name" value="Di-haem_cyt_TM"/>
</dbReference>
<sequence>MGVSIKIISYSLVIFREMIEVFMTLKNTDTDYGTIAKWIHWITAILFLAAYMSVYYRHWFTEAKTSENWTALQLHLSFGVSIMVVVLLRLLWRAMNKPPAPEPGTKVEHLAAHAGHYALYAIMIIAPVTGYIGTGANTEFFFLLEIPKFEDTALFQYFVLDGLGLTFKEFEKPIDFIHKDILGAWLIWLLIAGHVVAALFHHYVKKDRTLKKMTSSAP</sequence>
<evidence type="ECO:0000256" key="7">
    <source>
        <dbReference type="ARBA" id="ARBA00022723"/>
    </source>
</evidence>
<dbReference type="PANTHER" id="PTHR30529:SF7">
    <property type="entry name" value="CYTOCHROME B561 BACTERIAL_NI-HYDROGENASE DOMAIN-CONTAINING PROTEIN"/>
    <property type="match status" value="1"/>
</dbReference>
<keyword evidence="6 13" id="KW-0812">Transmembrane</keyword>
<keyword evidence="8" id="KW-0249">Electron transport</keyword>
<keyword evidence="7" id="KW-0479">Metal-binding</keyword>
<evidence type="ECO:0000259" key="14">
    <source>
        <dbReference type="Pfam" id="PF01292"/>
    </source>
</evidence>
<dbReference type="AlphaFoldDB" id="V4HKM6"/>
<evidence type="ECO:0000256" key="10">
    <source>
        <dbReference type="ARBA" id="ARBA00023004"/>
    </source>
</evidence>
<evidence type="ECO:0000256" key="6">
    <source>
        <dbReference type="ARBA" id="ARBA00022692"/>
    </source>
</evidence>
<feature type="domain" description="Cytochrome b561 bacterial/Ni-hydrogenase" evidence="14">
    <location>
        <begin position="32"/>
        <end position="215"/>
    </location>
</feature>
<evidence type="ECO:0000256" key="8">
    <source>
        <dbReference type="ARBA" id="ARBA00022982"/>
    </source>
</evidence>
<comment type="subcellular location">
    <subcellularLocation>
        <location evidence="2">Cell membrane</location>
        <topology evidence="2">Multi-pass membrane protein</topology>
    </subcellularLocation>
</comment>
<dbReference type="SUPFAM" id="SSF81342">
    <property type="entry name" value="Transmembrane di-heme cytochromes"/>
    <property type="match status" value="1"/>
</dbReference>
<organism evidence="15 16">
    <name type="scientific">Pseudoalteromonas luteoviolacea (strain 2ta16)</name>
    <dbReference type="NCBI Taxonomy" id="1353533"/>
    <lineage>
        <taxon>Bacteria</taxon>
        <taxon>Pseudomonadati</taxon>
        <taxon>Pseudomonadota</taxon>
        <taxon>Gammaproteobacteria</taxon>
        <taxon>Alteromonadales</taxon>
        <taxon>Pseudoalteromonadaceae</taxon>
        <taxon>Pseudoalteromonas</taxon>
    </lineage>
</organism>
<dbReference type="InterPro" id="IPR011577">
    <property type="entry name" value="Cyt_b561_bac/Ni-Hgenase"/>
</dbReference>
<keyword evidence="4" id="KW-1003">Cell membrane</keyword>
<dbReference type="GO" id="GO:0009055">
    <property type="term" value="F:electron transfer activity"/>
    <property type="evidence" value="ECO:0007669"/>
    <property type="project" value="InterPro"/>
</dbReference>
<comment type="cofactor">
    <cofactor evidence="1">
        <name>heme b</name>
        <dbReference type="ChEBI" id="CHEBI:60344"/>
    </cofactor>
</comment>
<dbReference type="PATRIC" id="fig|1353533.3.peg.5405"/>
<evidence type="ECO:0000256" key="2">
    <source>
        <dbReference type="ARBA" id="ARBA00004651"/>
    </source>
</evidence>
<dbReference type="EMBL" id="AUSV01000136">
    <property type="protein sequence ID" value="ESP90293.1"/>
    <property type="molecule type" value="Genomic_DNA"/>
</dbReference>
<dbReference type="Gene3D" id="1.20.950.20">
    <property type="entry name" value="Transmembrane di-heme cytochromes, Chain C"/>
    <property type="match status" value="1"/>
</dbReference>
<dbReference type="GO" id="GO:0022904">
    <property type="term" value="P:respiratory electron transport chain"/>
    <property type="evidence" value="ECO:0007669"/>
    <property type="project" value="InterPro"/>
</dbReference>
<comment type="similarity">
    <text evidence="12">Belongs to the cytochrome b561 family.</text>
</comment>
<keyword evidence="11 13" id="KW-0472">Membrane</keyword>
<evidence type="ECO:0000256" key="1">
    <source>
        <dbReference type="ARBA" id="ARBA00001970"/>
    </source>
</evidence>
<dbReference type="InterPro" id="IPR052168">
    <property type="entry name" value="Cytochrome_b561_oxidase"/>
</dbReference>
<gene>
    <name evidence="15" type="ORF">PL2TA16_01980</name>
</gene>
<evidence type="ECO:0000313" key="16">
    <source>
        <dbReference type="Proteomes" id="UP000017820"/>
    </source>
</evidence>
<name>V4HKM6_PSEL2</name>
<reference evidence="15 16" key="1">
    <citation type="submission" date="2013-07" db="EMBL/GenBank/DDBJ databases">
        <title>Draft genome sequence of Pseudoalteromonas luteoviolacea 2ta16.</title>
        <authorList>
            <person name="Allen E.E."/>
            <person name="Azam F."/>
            <person name="Podell S."/>
        </authorList>
    </citation>
    <scope>NUCLEOTIDE SEQUENCE [LARGE SCALE GENOMIC DNA]</scope>
    <source>
        <strain evidence="15 16">2ta16</strain>
    </source>
</reference>
<dbReference type="GO" id="GO:0005886">
    <property type="term" value="C:plasma membrane"/>
    <property type="evidence" value="ECO:0007669"/>
    <property type="project" value="UniProtKB-SubCell"/>
</dbReference>
<feature type="transmembrane region" description="Helical" evidence="13">
    <location>
        <begin position="185"/>
        <end position="204"/>
    </location>
</feature>
<feature type="transmembrane region" description="Helical" evidence="13">
    <location>
        <begin position="69"/>
        <end position="92"/>
    </location>
</feature>
<accession>V4HKM6</accession>
<feature type="transmembrane region" description="Helical" evidence="13">
    <location>
        <begin position="38"/>
        <end position="57"/>
    </location>
</feature>
<proteinExistence type="inferred from homology"/>
<dbReference type="PANTHER" id="PTHR30529">
    <property type="entry name" value="CYTOCHROME B561"/>
    <property type="match status" value="1"/>
</dbReference>
<evidence type="ECO:0000313" key="15">
    <source>
        <dbReference type="EMBL" id="ESP90293.1"/>
    </source>
</evidence>
<evidence type="ECO:0000256" key="5">
    <source>
        <dbReference type="ARBA" id="ARBA00022617"/>
    </source>
</evidence>
<dbReference type="Proteomes" id="UP000017820">
    <property type="component" value="Unassembled WGS sequence"/>
</dbReference>